<dbReference type="PATRIC" id="fig|1121405.3.peg.2916"/>
<dbReference type="STRING" id="897.B2D07_14610"/>
<dbReference type="GO" id="GO:0007059">
    <property type="term" value="P:chromosome segregation"/>
    <property type="evidence" value="ECO:0007669"/>
    <property type="project" value="UniProtKB-UniRule"/>
</dbReference>
<dbReference type="AlphaFoldDB" id="S7TM87"/>
<accession>S7TM87</accession>
<dbReference type="GO" id="GO:0005737">
    <property type="term" value="C:cytoplasm"/>
    <property type="evidence" value="ECO:0007669"/>
    <property type="project" value="UniProtKB-SubCell"/>
</dbReference>
<dbReference type="Pfam" id="PF02616">
    <property type="entry name" value="SMC_ScpA"/>
    <property type="match status" value="1"/>
</dbReference>
<name>S7TM87_DESML</name>
<protein>
    <recommendedName>
        <fullName evidence="1 2">Segregation and condensation protein A</fullName>
    </recommendedName>
</protein>
<comment type="subcellular location">
    <subcellularLocation>
        <location evidence="2">Cytoplasm</location>
    </subcellularLocation>
    <text evidence="2">Associated with two foci at the outer edges of the nucleoid region in young cells, and at four foci within both cell halves in older cells.</text>
</comment>
<dbReference type="GO" id="GO:0006260">
    <property type="term" value="P:DNA replication"/>
    <property type="evidence" value="ECO:0007669"/>
    <property type="project" value="UniProtKB-UniRule"/>
</dbReference>
<keyword evidence="2" id="KW-0963">Cytoplasm</keyword>
<keyword evidence="4" id="KW-1185">Reference proteome</keyword>
<comment type="similarity">
    <text evidence="2">Belongs to the ScpA family.</text>
</comment>
<evidence type="ECO:0000313" key="3">
    <source>
        <dbReference type="EMBL" id="EPR37820.1"/>
    </source>
</evidence>
<dbReference type="InterPro" id="IPR023093">
    <property type="entry name" value="ScpA-like_C"/>
</dbReference>
<dbReference type="Gene3D" id="6.10.250.2410">
    <property type="match status" value="1"/>
</dbReference>
<keyword evidence="2" id="KW-0159">Chromosome partition</keyword>
<comment type="caution">
    <text evidence="3">The sequence shown here is derived from an EMBL/GenBank/DDBJ whole genome shotgun (WGS) entry which is preliminary data.</text>
</comment>
<dbReference type="OrthoDB" id="9811016at2"/>
<dbReference type="PANTHER" id="PTHR33969:SF2">
    <property type="entry name" value="SEGREGATION AND CONDENSATION PROTEIN A"/>
    <property type="match status" value="1"/>
</dbReference>
<organism evidence="3 4">
    <name type="scientific">Desulfococcus multivorans DSM 2059</name>
    <dbReference type="NCBI Taxonomy" id="1121405"/>
    <lineage>
        <taxon>Bacteria</taxon>
        <taxon>Pseudomonadati</taxon>
        <taxon>Thermodesulfobacteriota</taxon>
        <taxon>Desulfobacteria</taxon>
        <taxon>Desulfobacterales</taxon>
        <taxon>Desulfococcaceae</taxon>
        <taxon>Desulfococcus</taxon>
    </lineage>
</organism>
<dbReference type="RefSeq" id="WP_020877927.1">
    <property type="nucleotide sequence ID" value="NZ_ATHJ01000096.1"/>
</dbReference>
<reference evidence="3 4" key="1">
    <citation type="journal article" date="2013" name="Genome Announc.">
        <title>Draft genome sequences for three mercury-methylating, sulfate-reducing bacteria.</title>
        <authorList>
            <person name="Brown S.D."/>
            <person name="Hurt R.A.Jr."/>
            <person name="Gilmour C.C."/>
            <person name="Elias D.A."/>
        </authorList>
    </citation>
    <scope>NUCLEOTIDE SEQUENCE [LARGE SCALE GENOMIC DNA]</scope>
    <source>
        <strain evidence="3 4">DSM 2059</strain>
    </source>
</reference>
<evidence type="ECO:0000313" key="4">
    <source>
        <dbReference type="Proteomes" id="UP000014977"/>
    </source>
</evidence>
<keyword evidence="2" id="KW-0131">Cell cycle</keyword>
<comment type="function">
    <text evidence="2">Participates in chromosomal partition during cell division. May act via the formation of a condensin-like complex containing Smc and ScpB that pull DNA away from mid-cell into both cell halves.</text>
</comment>
<dbReference type="GO" id="GO:0051301">
    <property type="term" value="P:cell division"/>
    <property type="evidence" value="ECO:0007669"/>
    <property type="project" value="UniProtKB-KW"/>
</dbReference>
<dbReference type="InterPro" id="IPR003768">
    <property type="entry name" value="ScpA"/>
</dbReference>
<dbReference type="Proteomes" id="UP000014977">
    <property type="component" value="Unassembled WGS sequence"/>
</dbReference>
<comment type="subunit">
    <text evidence="2">Component of a cohesin-like complex composed of ScpA, ScpB and the Smc homodimer, in which ScpA and ScpB bind to the head domain of Smc. The presence of the three proteins is required for the association of the complex with DNA.</text>
</comment>
<dbReference type="Gene3D" id="1.10.10.580">
    <property type="entry name" value="Structural maintenance of chromosome 1. Chain E"/>
    <property type="match status" value="1"/>
</dbReference>
<evidence type="ECO:0000256" key="1">
    <source>
        <dbReference type="ARBA" id="ARBA00044777"/>
    </source>
</evidence>
<dbReference type="PANTHER" id="PTHR33969">
    <property type="entry name" value="SEGREGATION AND CONDENSATION PROTEIN A"/>
    <property type="match status" value="1"/>
</dbReference>
<dbReference type="EMBL" id="ATHJ01000096">
    <property type="protein sequence ID" value="EPR37820.1"/>
    <property type="molecule type" value="Genomic_DNA"/>
</dbReference>
<gene>
    <name evidence="2" type="primary">scpA</name>
    <name evidence="3" type="ORF">dsmv_2860</name>
</gene>
<dbReference type="eggNOG" id="COG1354">
    <property type="taxonomic scope" value="Bacteria"/>
</dbReference>
<proteinExistence type="inferred from homology"/>
<sequence>MSDHRYEVKVENIFEGPMDLLVYLIHKNEVDIYDIPIALITEQYLEYIDWMKAMNVDFAGDFLLMAATLTQIKSRMLLPIHEGDEADEEDPRLEITRPLVEYLRMKSAAERLALRPILGEDTFTRAPGKAEIEPDPEDGFIQVSLFDLIDAFQRIIENMPGEHGVDFDTERFSIKDKIAYIIEMLEEKGSVTFTDLFARNAEKEEMIATFLALLEMGKLGLVRITQHVQSGTIRLFYQ</sequence>
<dbReference type="HAMAP" id="MF_01805">
    <property type="entry name" value="ScpA"/>
    <property type="match status" value="1"/>
</dbReference>
<evidence type="ECO:0000256" key="2">
    <source>
        <dbReference type="HAMAP-Rule" id="MF_01805"/>
    </source>
</evidence>
<keyword evidence="2" id="KW-0132">Cell division</keyword>